<comment type="caution">
    <text evidence="9">The sequence shown here is derived from an EMBL/GenBank/DDBJ whole genome shotgun (WGS) entry which is preliminary data.</text>
</comment>
<dbReference type="EMBL" id="LVXZ01000222">
    <property type="protein sequence ID" value="OAP87508.1"/>
    <property type="molecule type" value="Genomic_DNA"/>
</dbReference>
<keyword evidence="4 7" id="KW-0812">Transmembrane</keyword>
<feature type="domain" description="VTT" evidence="8">
    <location>
        <begin position="49"/>
        <end position="171"/>
    </location>
</feature>
<proteinExistence type="inferred from homology"/>
<dbReference type="AlphaFoldDB" id="A0A179B744"/>
<dbReference type="Proteomes" id="UP000078302">
    <property type="component" value="Unassembled WGS sequence"/>
</dbReference>
<evidence type="ECO:0000256" key="5">
    <source>
        <dbReference type="ARBA" id="ARBA00022989"/>
    </source>
</evidence>
<evidence type="ECO:0000256" key="1">
    <source>
        <dbReference type="ARBA" id="ARBA00004651"/>
    </source>
</evidence>
<evidence type="ECO:0000313" key="9">
    <source>
        <dbReference type="EMBL" id="OAP87508.1"/>
    </source>
</evidence>
<accession>A0A179B744</accession>
<dbReference type="InterPro" id="IPR032818">
    <property type="entry name" value="DedA-like"/>
</dbReference>
<reference evidence="9 10" key="1">
    <citation type="submission" date="2016-04" db="EMBL/GenBank/DDBJ databases">
        <title>Acidithiobacillus ferrooxidans genome sequencing and assembly.</title>
        <authorList>
            <person name="Zhou Z."/>
        </authorList>
    </citation>
    <scope>NUCLEOTIDE SEQUENCE [LARGE SCALE GENOMIC DNA]</scope>
    <source>
        <strain evidence="9 10">BY0502</strain>
    </source>
</reference>
<dbReference type="Pfam" id="PF09335">
    <property type="entry name" value="VTT_dom"/>
    <property type="match status" value="1"/>
</dbReference>
<evidence type="ECO:0000256" key="2">
    <source>
        <dbReference type="ARBA" id="ARBA00010792"/>
    </source>
</evidence>
<evidence type="ECO:0000313" key="10">
    <source>
        <dbReference type="Proteomes" id="UP000078302"/>
    </source>
</evidence>
<feature type="transmembrane region" description="Helical" evidence="7">
    <location>
        <begin position="185"/>
        <end position="203"/>
    </location>
</feature>
<feature type="transmembrane region" description="Helical" evidence="7">
    <location>
        <begin position="27"/>
        <end position="49"/>
    </location>
</feature>
<keyword evidence="10" id="KW-1185">Reference proteome</keyword>
<keyword evidence="6 7" id="KW-0472">Membrane</keyword>
<evidence type="ECO:0000259" key="8">
    <source>
        <dbReference type="Pfam" id="PF09335"/>
    </source>
</evidence>
<protein>
    <recommendedName>
        <fullName evidence="8">VTT domain-containing protein</fullName>
    </recommendedName>
</protein>
<evidence type="ECO:0000256" key="3">
    <source>
        <dbReference type="ARBA" id="ARBA00022475"/>
    </source>
</evidence>
<organism evidence="9 10">
    <name type="scientific">Acidithiobacillus ferrooxidans</name>
    <name type="common">Thiobacillus ferrooxidans</name>
    <dbReference type="NCBI Taxonomy" id="920"/>
    <lineage>
        <taxon>Bacteria</taxon>
        <taxon>Pseudomonadati</taxon>
        <taxon>Pseudomonadota</taxon>
        <taxon>Acidithiobacillia</taxon>
        <taxon>Acidithiobacillales</taxon>
        <taxon>Acidithiobacillaceae</taxon>
        <taxon>Acidithiobacillus</taxon>
    </lineage>
</organism>
<comment type="similarity">
    <text evidence="2 7">Belongs to the DedA family.</text>
</comment>
<evidence type="ECO:0000256" key="6">
    <source>
        <dbReference type="ARBA" id="ARBA00023136"/>
    </source>
</evidence>
<feature type="transmembrane region" description="Helical" evidence="7">
    <location>
        <begin position="125"/>
        <end position="144"/>
    </location>
</feature>
<comment type="subcellular location">
    <subcellularLocation>
        <location evidence="1 7">Cell membrane</location>
        <topology evidence="1 7">Multi-pass membrane protein</topology>
    </subcellularLocation>
</comment>
<dbReference type="GeneID" id="89663586"/>
<feature type="transmembrane region" description="Helical" evidence="7">
    <location>
        <begin position="151"/>
        <end position="173"/>
    </location>
</feature>
<sequence>MSDIHHLLQILLHFDQYLIVFLQEYGAWVYALLFLILFAETGLVIMPVLPGDSMLFICGTLAGAGIMSASWLLGLLVTAAVLGDAVNYWMGRRWGAHLFGGHLLNVRYLDTTQRFYARHGGKTVIIARFLPIIRTFAPFVAGIATMPYRRFFGFNLMGAFLWVGGLLGAGYFLGRFPWVKSHLNIVIVAIIVISLVPAALAWLQQRLQPSEHPSSR</sequence>
<dbReference type="InterPro" id="IPR032816">
    <property type="entry name" value="VTT_dom"/>
</dbReference>
<dbReference type="RefSeq" id="WP_064220061.1">
    <property type="nucleotide sequence ID" value="NZ_LVXZ01000222.1"/>
</dbReference>
<evidence type="ECO:0000256" key="4">
    <source>
        <dbReference type="ARBA" id="ARBA00022692"/>
    </source>
</evidence>
<dbReference type="PANTHER" id="PTHR30353">
    <property type="entry name" value="INNER MEMBRANE PROTEIN DEDA-RELATED"/>
    <property type="match status" value="1"/>
</dbReference>
<keyword evidence="3 7" id="KW-1003">Cell membrane</keyword>
<feature type="transmembrane region" description="Helical" evidence="7">
    <location>
        <begin position="56"/>
        <end position="82"/>
    </location>
</feature>
<dbReference type="PANTHER" id="PTHR30353:SF0">
    <property type="entry name" value="TRANSMEMBRANE PROTEIN"/>
    <property type="match status" value="1"/>
</dbReference>
<keyword evidence="5 7" id="KW-1133">Transmembrane helix</keyword>
<evidence type="ECO:0000256" key="7">
    <source>
        <dbReference type="RuleBase" id="RU367016"/>
    </source>
</evidence>
<gene>
    <name evidence="9" type="ORF">A4H96_13480</name>
</gene>
<dbReference type="GO" id="GO:0005886">
    <property type="term" value="C:plasma membrane"/>
    <property type="evidence" value="ECO:0007669"/>
    <property type="project" value="UniProtKB-SubCell"/>
</dbReference>
<dbReference type="OrthoDB" id="5291705at2"/>
<name>A0A179B744_ACIFR</name>